<dbReference type="Gene3D" id="3.30.559.10">
    <property type="entry name" value="Chloramphenicol acetyltransferase-like domain"/>
    <property type="match status" value="1"/>
</dbReference>
<feature type="compositionally biased region" description="Low complexity" evidence="7">
    <location>
        <begin position="296"/>
        <end position="314"/>
    </location>
</feature>
<feature type="compositionally biased region" description="Basic and acidic residues" evidence="7">
    <location>
        <begin position="318"/>
        <end position="329"/>
    </location>
</feature>
<keyword evidence="5 6" id="KW-0012">Acyltransferase</keyword>
<dbReference type="InterPro" id="IPR036625">
    <property type="entry name" value="E3-bd_dom_sf"/>
</dbReference>
<dbReference type="Pfam" id="PF00364">
    <property type="entry name" value="Biotin_lipoyl"/>
    <property type="match status" value="2"/>
</dbReference>
<feature type="region of interest" description="Disordered" evidence="7">
    <location>
        <begin position="296"/>
        <end position="331"/>
    </location>
</feature>
<dbReference type="PROSITE" id="PS51826">
    <property type="entry name" value="PSBD"/>
    <property type="match status" value="1"/>
</dbReference>
<dbReference type="PROSITE" id="PS00189">
    <property type="entry name" value="LIPOYL"/>
    <property type="match status" value="2"/>
</dbReference>
<accession>A0ABY5P6H3</accession>
<dbReference type="EC" id="2.3.1.-" evidence="6"/>
<proteinExistence type="inferred from homology"/>
<gene>
    <name evidence="10" type="ORF">NRE15_01005</name>
</gene>
<evidence type="ECO:0000256" key="3">
    <source>
        <dbReference type="ARBA" id="ARBA00022679"/>
    </source>
</evidence>
<dbReference type="Pfam" id="PF00198">
    <property type="entry name" value="2-oxoacid_dh"/>
    <property type="match status" value="1"/>
</dbReference>
<dbReference type="RefSeq" id="WP_313793782.1">
    <property type="nucleotide sequence ID" value="NZ_CP102453.1"/>
</dbReference>
<dbReference type="SUPFAM" id="SSF51230">
    <property type="entry name" value="Single hybrid motif"/>
    <property type="match status" value="2"/>
</dbReference>
<feature type="region of interest" description="Disordered" evidence="7">
    <location>
        <begin position="78"/>
        <end position="114"/>
    </location>
</feature>
<dbReference type="PANTHER" id="PTHR43178">
    <property type="entry name" value="DIHYDROLIPOAMIDE ACETYLTRANSFERASE COMPONENT OF PYRUVATE DEHYDROGENASE COMPLEX"/>
    <property type="match status" value="1"/>
</dbReference>
<keyword evidence="11" id="KW-1185">Reference proteome</keyword>
<comment type="similarity">
    <text evidence="2 6">Belongs to the 2-oxoacid dehydrogenase family.</text>
</comment>
<evidence type="ECO:0000256" key="5">
    <source>
        <dbReference type="ARBA" id="ARBA00023315"/>
    </source>
</evidence>
<dbReference type="PROSITE" id="PS50968">
    <property type="entry name" value="BIOTINYL_LIPOYL"/>
    <property type="match status" value="2"/>
</dbReference>
<evidence type="ECO:0000259" key="8">
    <source>
        <dbReference type="PROSITE" id="PS50968"/>
    </source>
</evidence>
<feature type="domain" description="Lipoyl-binding" evidence="8">
    <location>
        <begin position="2"/>
        <end position="77"/>
    </location>
</feature>
<dbReference type="CDD" id="cd06849">
    <property type="entry name" value="lipoyl_domain"/>
    <property type="match status" value="2"/>
</dbReference>
<organism evidence="10 11">
    <name type="scientific">Fundicoccus culcitae</name>
    <dbReference type="NCBI Taxonomy" id="2969821"/>
    <lineage>
        <taxon>Bacteria</taxon>
        <taxon>Bacillati</taxon>
        <taxon>Bacillota</taxon>
        <taxon>Bacilli</taxon>
        <taxon>Lactobacillales</taxon>
        <taxon>Aerococcaceae</taxon>
        <taxon>Fundicoccus</taxon>
    </lineage>
</organism>
<dbReference type="EMBL" id="CP102453">
    <property type="protein sequence ID" value="UUX34279.1"/>
    <property type="molecule type" value="Genomic_DNA"/>
</dbReference>
<evidence type="ECO:0000313" key="11">
    <source>
        <dbReference type="Proteomes" id="UP001315967"/>
    </source>
</evidence>
<keyword evidence="3 6" id="KW-0808">Transferase</keyword>
<evidence type="ECO:0000256" key="1">
    <source>
        <dbReference type="ARBA" id="ARBA00001938"/>
    </source>
</evidence>
<dbReference type="Gene3D" id="2.40.50.100">
    <property type="match status" value="2"/>
</dbReference>
<evidence type="ECO:0000256" key="7">
    <source>
        <dbReference type="SAM" id="MobiDB-lite"/>
    </source>
</evidence>
<feature type="domain" description="Peripheral subunit-binding (PSBD)" evidence="9">
    <location>
        <begin position="242"/>
        <end position="279"/>
    </location>
</feature>
<feature type="compositionally biased region" description="Low complexity" evidence="7">
    <location>
        <begin position="88"/>
        <end position="102"/>
    </location>
</feature>
<dbReference type="InterPro" id="IPR050743">
    <property type="entry name" value="2-oxoacid_DH_E2_comp"/>
</dbReference>
<dbReference type="InterPro" id="IPR000089">
    <property type="entry name" value="Biotin_lipoyl"/>
</dbReference>
<dbReference type="InterPro" id="IPR011053">
    <property type="entry name" value="Single_hybrid_motif"/>
</dbReference>
<dbReference type="InterPro" id="IPR003016">
    <property type="entry name" value="2-oxoA_DH_lipoyl-BS"/>
</dbReference>
<feature type="domain" description="Lipoyl-binding" evidence="8">
    <location>
        <begin position="117"/>
        <end position="192"/>
    </location>
</feature>
<dbReference type="Proteomes" id="UP001315967">
    <property type="component" value="Chromosome"/>
</dbReference>
<evidence type="ECO:0000256" key="2">
    <source>
        <dbReference type="ARBA" id="ARBA00007317"/>
    </source>
</evidence>
<reference evidence="10 11" key="1">
    <citation type="submission" date="2022-08" db="EMBL/GenBank/DDBJ databases">
        <title>Aerococcaceae sp. nov isolated from spoiled eye mask.</title>
        <authorList>
            <person name="Zhou G."/>
            <person name="Xie X.-B."/>
            <person name="Shi Q.-S."/>
            <person name="Wang Y.-S."/>
            <person name="Wen X."/>
            <person name="Peng H."/>
            <person name="Yang X.-J."/>
            <person name="Tao H.-B."/>
            <person name="Huang X.-M."/>
        </authorList>
    </citation>
    <scope>NUCLEOTIDE SEQUENCE [LARGE SCALE GENOMIC DNA]</scope>
    <source>
        <strain evidence="11">DM20194951</strain>
    </source>
</reference>
<evidence type="ECO:0000259" key="9">
    <source>
        <dbReference type="PROSITE" id="PS51826"/>
    </source>
</evidence>
<dbReference type="InterPro" id="IPR004167">
    <property type="entry name" value="PSBD"/>
</dbReference>
<dbReference type="Pfam" id="PF02817">
    <property type="entry name" value="E3_binding"/>
    <property type="match status" value="1"/>
</dbReference>
<name>A0ABY5P6H3_9LACT</name>
<dbReference type="SUPFAM" id="SSF47005">
    <property type="entry name" value="Peripheral subunit-binding domain of 2-oxo acid dehydrogenase complex"/>
    <property type="match status" value="1"/>
</dbReference>
<sequence length="556" mass="59844">MAFKFKLPELGEGIVEGEVVTWLVKEGDEIKEDDVLVEIQNDKSVEELPSPVSGTVKKIVVPEGTVAVVGDVLVEIDSPDHQDDEETPAAPVATAPAAQAAPATPPQAPAAPKTSANFKFKLPELGEGIVEGEIVSWLVKEGDQVEEDQPLVEIQNDKSVEELPSPLAGKIVKIHAAEGTVAVVGDVLVEIASPDYQGDAEDAATEVPSTPASPVAEQPKEEAVATERNNSAQEIDPNKRVIAMPSVRKFAREKGIDIRAVAGSGKNGRVLKEDIENYNPDVAPQATTEVIAEPQTTTAPVQAQAQAVTTTTQAKPFKSKEADRERREPMSGMRKSIAKAMVNSKHTAPHVTLFDEVEVSALWDHRKKFKDIAAQRDTKLTFLPYVVKALIATVKKFPVLNSSIDDASQEIVYKDYYHIGIATDTERGLYVPNIKDANTKSMFDIADEINEKATAAHAGKLSASDMSDGTITISNIGSARGSWFTPVINYPEVAILGLGTINTEPIVNAEGEIVVGRMMKLSLSFDHRVVDGATAQNAMNELKRLLADPDLLLMEG</sequence>
<protein>
    <recommendedName>
        <fullName evidence="6">Dihydrolipoamide acetyltransferase component of pyruvate dehydrogenase complex</fullName>
        <ecNumber evidence="6">2.3.1.-</ecNumber>
    </recommendedName>
</protein>
<dbReference type="SUPFAM" id="SSF52777">
    <property type="entry name" value="CoA-dependent acyltransferases"/>
    <property type="match status" value="1"/>
</dbReference>
<comment type="cofactor">
    <cofactor evidence="1 6">
        <name>(R)-lipoate</name>
        <dbReference type="ChEBI" id="CHEBI:83088"/>
    </cofactor>
</comment>
<dbReference type="InterPro" id="IPR023213">
    <property type="entry name" value="CAT-like_dom_sf"/>
</dbReference>
<evidence type="ECO:0000313" key="10">
    <source>
        <dbReference type="EMBL" id="UUX34279.1"/>
    </source>
</evidence>
<dbReference type="Gene3D" id="4.10.320.10">
    <property type="entry name" value="E3-binding domain"/>
    <property type="match status" value="1"/>
</dbReference>
<dbReference type="InterPro" id="IPR001078">
    <property type="entry name" value="2-oxoacid_DH_actylTfrase"/>
</dbReference>
<feature type="region of interest" description="Disordered" evidence="7">
    <location>
        <begin position="199"/>
        <end position="233"/>
    </location>
</feature>
<evidence type="ECO:0000256" key="4">
    <source>
        <dbReference type="ARBA" id="ARBA00022823"/>
    </source>
</evidence>
<dbReference type="PANTHER" id="PTHR43178:SF5">
    <property type="entry name" value="LIPOAMIDE ACYLTRANSFERASE COMPONENT OF BRANCHED-CHAIN ALPHA-KETO ACID DEHYDROGENASE COMPLEX, MITOCHONDRIAL"/>
    <property type="match status" value="1"/>
</dbReference>
<evidence type="ECO:0000256" key="6">
    <source>
        <dbReference type="RuleBase" id="RU003423"/>
    </source>
</evidence>
<keyword evidence="4 6" id="KW-0450">Lipoyl</keyword>